<dbReference type="InterPro" id="IPR020846">
    <property type="entry name" value="MFS_dom"/>
</dbReference>
<dbReference type="GeneID" id="113523310"/>
<comment type="subcellular location">
    <subcellularLocation>
        <location evidence="1">Membrane</location>
        <topology evidence="1">Multi-pass membrane protein</topology>
    </subcellularLocation>
</comment>
<gene>
    <name evidence="5 6 7" type="primary">LOC113523310</name>
</gene>
<dbReference type="Proteomes" id="UP001652740">
    <property type="component" value="Unplaced"/>
</dbReference>
<feature type="transmembrane region" description="Helical" evidence="2">
    <location>
        <begin position="182"/>
        <end position="203"/>
    </location>
</feature>
<sequence>MTVEKTKGTTPKLPPATKKVAPDGGWAWMVCLGVSIVNFSTRSLEPSFGLLFKDLLDDLGVHTTGASVIASTLDSVVNFSGFFVGPVIKTFSYRKVCVVGSAICALGLLFTAPANSMGHILATYSIIGGFGVGLASSSSFVSLNHYFSKKRGQAVGLSMAGTGFGLMVMPQLVKLLLGEYGFRWTVVILGALAFHAVLGSCLLQPVKRHLIEVPVDCELQAVKEMECIFESDEENEDKFEINPLVNPIPKFTTQRSHGNMNHPSVRTIGLPRAKTCDKPLQDFEKNSKLGLGLTTAASVAAMPRVTSSGSMSEAARRRKVSVISNISNMDFTGSYLQLYLDTADDEAIQMKTIKKVEPEVETEKKGFIRKFIALMDLDLLKDWSFLNLLLGLSLFWSGELQFRMLTPFFIRSLGYNMNDTAFCLSMTAITDILVRLVLPPIFDRTTISKKMIFFVSSFFLAVTRSVLAHQSEWVPLMIWLSICGFFRGMCLSNFTLTISEYCPLEKLPAAFGLHMVSKGVFVVAIGPIIGYVRDATDSFTMCILVQNALIMSCVVVWAIEYALIFTRRRKVVQI</sequence>
<dbReference type="SUPFAM" id="SSF103473">
    <property type="entry name" value="MFS general substrate transporter"/>
    <property type="match status" value="1"/>
</dbReference>
<reference evidence="5 6" key="1">
    <citation type="submission" date="2025-04" db="UniProtKB">
        <authorList>
            <consortium name="RefSeq"/>
        </authorList>
    </citation>
    <scope>IDENTIFICATION</scope>
    <source>
        <tissue evidence="5 6">Whole adult</tissue>
        <tissue evidence="7">Whole larvae</tissue>
    </source>
</reference>
<dbReference type="InterPro" id="IPR036259">
    <property type="entry name" value="MFS_trans_sf"/>
</dbReference>
<evidence type="ECO:0000313" key="7">
    <source>
        <dbReference type="RefSeq" id="XP_052758271.1"/>
    </source>
</evidence>
<dbReference type="InterPro" id="IPR011701">
    <property type="entry name" value="MFS"/>
</dbReference>
<dbReference type="RefSeq" id="XP_052758271.1">
    <property type="nucleotide sequence ID" value="XM_052902311.1"/>
</dbReference>
<feature type="transmembrane region" description="Helical" evidence="2">
    <location>
        <begin position="473"/>
        <end position="498"/>
    </location>
</feature>
<dbReference type="GO" id="GO:0008028">
    <property type="term" value="F:monocarboxylic acid transmembrane transporter activity"/>
    <property type="evidence" value="ECO:0007669"/>
    <property type="project" value="TreeGrafter"/>
</dbReference>
<dbReference type="GO" id="GO:0016020">
    <property type="term" value="C:membrane"/>
    <property type="evidence" value="ECO:0007669"/>
    <property type="project" value="UniProtKB-SubCell"/>
</dbReference>
<feature type="transmembrane region" description="Helical" evidence="2">
    <location>
        <begin position="417"/>
        <end position="438"/>
    </location>
</feature>
<dbReference type="OrthoDB" id="5667at2759"/>
<evidence type="ECO:0000313" key="6">
    <source>
        <dbReference type="RefSeq" id="XP_026765028.1"/>
    </source>
</evidence>
<accession>A0A6J3BT36</accession>
<dbReference type="RefSeq" id="XP_026765027.1">
    <property type="nucleotide sequence ID" value="XM_026909226.2"/>
</dbReference>
<evidence type="ECO:0000259" key="3">
    <source>
        <dbReference type="PROSITE" id="PS50850"/>
    </source>
</evidence>
<organism evidence="4 6">
    <name type="scientific">Galleria mellonella</name>
    <name type="common">Greater wax moth</name>
    <dbReference type="NCBI Taxonomy" id="7137"/>
    <lineage>
        <taxon>Eukaryota</taxon>
        <taxon>Metazoa</taxon>
        <taxon>Ecdysozoa</taxon>
        <taxon>Arthropoda</taxon>
        <taxon>Hexapoda</taxon>
        <taxon>Insecta</taxon>
        <taxon>Pterygota</taxon>
        <taxon>Neoptera</taxon>
        <taxon>Endopterygota</taxon>
        <taxon>Lepidoptera</taxon>
        <taxon>Glossata</taxon>
        <taxon>Ditrysia</taxon>
        <taxon>Pyraloidea</taxon>
        <taxon>Pyralidae</taxon>
        <taxon>Galleriinae</taxon>
        <taxon>Galleria</taxon>
    </lineage>
</organism>
<name>A0A6J3BT36_GALME</name>
<evidence type="ECO:0000256" key="2">
    <source>
        <dbReference type="SAM" id="Phobius"/>
    </source>
</evidence>
<feature type="domain" description="Major facilitator superfamily (MFS) profile" evidence="3">
    <location>
        <begin position="26"/>
        <end position="570"/>
    </location>
</feature>
<feature type="transmembrane region" description="Helical" evidence="2">
    <location>
        <begin position="120"/>
        <end position="143"/>
    </location>
</feature>
<keyword evidence="2" id="KW-0812">Transmembrane</keyword>
<dbReference type="PROSITE" id="PS50850">
    <property type="entry name" value="MFS"/>
    <property type="match status" value="1"/>
</dbReference>
<evidence type="ECO:0000313" key="5">
    <source>
        <dbReference type="RefSeq" id="XP_026765027.1"/>
    </source>
</evidence>
<protein>
    <submittedName>
        <fullName evidence="5 6">Uncharacterized protein LOC113523310</fullName>
    </submittedName>
</protein>
<dbReference type="InterPro" id="IPR050327">
    <property type="entry name" value="Proton-linked_MCT"/>
</dbReference>
<feature type="transmembrane region" description="Helical" evidence="2">
    <location>
        <begin position="379"/>
        <end position="397"/>
    </location>
</feature>
<keyword evidence="2" id="KW-0472">Membrane</keyword>
<feature type="transmembrane region" description="Helical" evidence="2">
    <location>
        <begin position="510"/>
        <end position="532"/>
    </location>
</feature>
<dbReference type="FunFam" id="1.20.1250.20:FF:000437">
    <property type="entry name" value="Blast:Monocarboxylate transporter 4"/>
    <property type="match status" value="1"/>
</dbReference>
<dbReference type="PANTHER" id="PTHR11360:SF163">
    <property type="entry name" value="MONOCARBOXYLATE TRANSPORTER 9-LIKE PROTEIN"/>
    <property type="match status" value="1"/>
</dbReference>
<feature type="transmembrane region" description="Helical" evidence="2">
    <location>
        <begin position="96"/>
        <end position="114"/>
    </location>
</feature>
<evidence type="ECO:0000313" key="4">
    <source>
        <dbReference type="Proteomes" id="UP001652740"/>
    </source>
</evidence>
<dbReference type="Gene3D" id="1.20.1250.20">
    <property type="entry name" value="MFS general substrate transporter like domains"/>
    <property type="match status" value="2"/>
</dbReference>
<feature type="transmembrane region" description="Helical" evidence="2">
    <location>
        <begin position="155"/>
        <end position="176"/>
    </location>
</feature>
<feature type="transmembrane region" description="Helical" evidence="2">
    <location>
        <begin position="538"/>
        <end position="564"/>
    </location>
</feature>
<dbReference type="AlphaFoldDB" id="A0A6J3BT36"/>
<dbReference type="KEGG" id="gmw:113523310"/>
<keyword evidence="4" id="KW-1185">Reference proteome</keyword>
<proteinExistence type="predicted"/>
<dbReference type="RefSeq" id="XP_026765028.1">
    <property type="nucleotide sequence ID" value="XM_026909227.2"/>
</dbReference>
<evidence type="ECO:0000256" key="1">
    <source>
        <dbReference type="ARBA" id="ARBA00004141"/>
    </source>
</evidence>
<dbReference type="PANTHER" id="PTHR11360">
    <property type="entry name" value="MONOCARBOXYLATE TRANSPORTER"/>
    <property type="match status" value="1"/>
</dbReference>
<keyword evidence="2" id="KW-1133">Transmembrane helix</keyword>
<feature type="transmembrane region" description="Helical" evidence="2">
    <location>
        <begin position="450"/>
        <end position="467"/>
    </location>
</feature>
<dbReference type="Pfam" id="PF07690">
    <property type="entry name" value="MFS_1"/>
    <property type="match status" value="2"/>
</dbReference>
<dbReference type="CDD" id="cd17352">
    <property type="entry name" value="MFS_MCT_SLC16"/>
    <property type="match status" value="1"/>
</dbReference>